<evidence type="ECO:0000313" key="2">
    <source>
        <dbReference type="EMBL" id="MCI34634.1"/>
    </source>
</evidence>
<dbReference type="EMBL" id="LXQA010215669">
    <property type="protein sequence ID" value="MCI34634.1"/>
    <property type="molecule type" value="Genomic_DNA"/>
</dbReference>
<proteinExistence type="predicted"/>
<feature type="compositionally biased region" description="Basic and acidic residues" evidence="1">
    <location>
        <begin position="51"/>
        <end position="62"/>
    </location>
</feature>
<sequence>RGHVNSIFGYEIPIGQRQNMNSKRRPSAGEKMLRIKPEDNMQSHKAQIAFVRRDKDGWSQHG</sequence>
<dbReference type="AlphaFoldDB" id="A0A392RF29"/>
<evidence type="ECO:0000256" key="1">
    <source>
        <dbReference type="SAM" id="MobiDB-lite"/>
    </source>
</evidence>
<reference evidence="2 3" key="1">
    <citation type="journal article" date="2018" name="Front. Plant Sci.">
        <title>Red Clover (Trifolium pratense) and Zigzag Clover (T. medium) - A Picture of Genomic Similarities and Differences.</title>
        <authorList>
            <person name="Dluhosova J."/>
            <person name="Istvanek J."/>
            <person name="Nedelnik J."/>
            <person name="Repkova J."/>
        </authorList>
    </citation>
    <scope>NUCLEOTIDE SEQUENCE [LARGE SCALE GENOMIC DNA]</scope>
    <source>
        <strain evidence="3">cv. 10/8</strain>
        <tissue evidence="2">Leaf</tissue>
    </source>
</reference>
<feature type="region of interest" description="Disordered" evidence="1">
    <location>
        <begin position="19"/>
        <end position="62"/>
    </location>
</feature>
<organism evidence="2 3">
    <name type="scientific">Trifolium medium</name>
    <dbReference type="NCBI Taxonomy" id="97028"/>
    <lineage>
        <taxon>Eukaryota</taxon>
        <taxon>Viridiplantae</taxon>
        <taxon>Streptophyta</taxon>
        <taxon>Embryophyta</taxon>
        <taxon>Tracheophyta</taxon>
        <taxon>Spermatophyta</taxon>
        <taxon>Magnoliopsida</taxon>
        <taxon>eudicotyledons</taxon>
        <taxon>Gunneridae</taxon>
        <taxon>Pentapetalae</taxon>
        <taxon>rosids</taxon>
        <taxon>fabids</taxon>
        <taxon>Fabales</taxon>
        <taxon>Fabaceae</taxon>
        <taxon>Papilionoideae</taxon>
        <taxon>50 kb inversion clade</taxon>
        <taxon>NPAAA clade</taxon>
        <taxon>Hologalegina</taxon>
        <taxon>IRL clade</taxon>
        <taxon>Trifolieae</taxon>
        <taxon>Trifolium</taxon>
    </lineage>
</organism>
<name>A0A392RF29_9FABA</name>
<keyword evidence="3" id="KW-1185">Reference proteome</keyword>
<evidence type="ECO:0000313" key="3">
    <source>
        <dbReference type="Proteomes" id="UP000265520"/>
    </source>
</evidence>
<protein>
    <submittedName>
        <fullName evidence="2">Uncharacterized protein</fullName>
    </submittedName>
</protein>
<accession>A0A392RF29</accession>
<feature type="non-terminal residue" evidence="2">
    <location>
        <position position="1"/>
    </location>
</feature>
<comment type="caution">
    <text evidence="2">The sequence shown here is derived from an EMBL/GenBank/DDBJ whole genome shotgun (WGS) entry which is preliminary data.</text>
</comment>
<feature type="compositionally biased region" description="Basic and acidic residues" evidence="1">
    <location>
        <begin position="27"/>
        <end position="42"/>
    </location>
</feature>
<dbReference type="Proteomes" id="UP000265520">
    <property type="component" value="Unassembled WGS sequence"/>
</dbReference>